<dbReference type="GO" id="GO:0005737">
    <property type="term" value="C:cytoplasm"/>
    <property type="evidence" value="ECO:0007669"/>
    <property type="project" value="UniProtKB-SubCell"/>
</dbReference>
<name>A0A372MH68_9SPIR</name>
<protein>
    <recommendedName>
        <fullName evidence="4 10">Ribonuclease H</fullName>
        <shortName evidence="10">RNase H</shortName>
        <ecNumber evidence="4 10">3.1.26.4</ecNumber>
    </recommendedName>
</protein>
<dbReference type="InterPro" id="IPR022892">
    <property type="entry name" value="RNaseHI"/>
</dbReference>
<dbReference type="RefSeq" id="WP_117330554.1">
    <property type="nucleotide sequence ID" value="NZ_QUWK01000008.1"/>
</dbReference>
<keyword evidence="10" id="KW-0963">Cytoplasm</keyword>
<keyword evidence="6 10" id="KW-0479">Metal-binding</keyword>
<dbReference type="AlphaFoldDB" id="A0A372MH68"/>
<dbReference type="OrthoDB" id="7845843at2"/>
<dbReference type="GO" id="GO:0000287">
    <property type="term" value="F:magnesium ion binding"/>
    <property type="evidence" value="ECO:0007669"/>
    <property type="project" value="UniProtKB-UniRule"/>
</dbReference>
<feature type="domain" description="RNase H type-1" evidence="11">
    <location>
        <begin position="2"/>
        <end position="147"/>
    </location>
</feature>
<dbReference type="EMBL" id="QUWK01000008">
    <property type="protein sequence ID" value="RFU94520.1"/>
    <property type="molecule type" value="Genomic_DNA"/>
</dbReference>
<keyword evidence="13" id="KW-1185">Reference proteome</keyword>
<proteinExistence type="inferred from homology"/>
<dbReference type="Pfam" id="PF00075">
    <property type="entry name" value="RNase_H"/>
    <property type="match status" value="1"/>
</dbReference>
<feature type="binding site" evidence="10">
    <location>
        <position position="11"/>
    </location>
    <ligand>
        <name>Mg(2+)</name>
        <dbReference type="ChEBI" id="CHEBI:18420"/>
        <label>2</label>
    </ligand>
</feature>
<evidence type="ECO:0000313" key="13">
    <source>
        <dbReference type="Proteomes" id="UP000264002"/>
    </source>
</evidence>
<evidence type="ECO:0000256" key="6">
    <source>
        <dbReference type="ARBA" id="ARBA00022723"/>
    </source>
</evidence>
<dbReference type="InterPro" id="IPR002156">
    <property type="entry name" value="RNaseH_domain"/>
</dbReference>
<evidence type="ECO:0000256" key="2">
    <source>
        <dbReference type="ARBA" id="ARBA00005300"/>
    </source>
</evidence>
<evidence type="ECO:0000313" key="12">
    <source>
        <dbReference type="EMBL" id="RFU94520.1"/>
    </source>
</evidence>
<dbReference type="PROSITE" id="PS50879">
    <property type="entry name" value="RNASE_H_1"/>
    <property type="match status" value="1"/>
</dbReference>
<dbReference type="Proteomes" id="UP000264002">
    <property type="component" value="Unassembled WGS sequence"/>
</dbReference>
<dbReference type="HAMAP" id="MF_00042">
    <property type="entry name" value="RNase_H"/>
    <property type="match status" value="1"/>
</dbReference>
<dbReference type="GO" id="GO:0004523">
    <property type="term" value="F:RNA-DNA hybrid ribonuclease activity"/>
    <property type="evidence" value="ECO:0007669"/>
    <property type="project" value="UniProtKB-UniRule"/>
</dbReference>
<evidence type="ECO:0000256" key="3">
    <source>
        <dbReference type="ARBA" id="ARBA00011245"/>
    </source>
</evidence>
<comment type="cofactor">
    <cofactor evidence="10">
        <name>Mg(2+)</name>
        <dbReference type="ChEBI" id="CHEBI:18420"/>
    </cofactor>
    <text evidence="10">Binds 1 Mg(2+) ion per subunit. May bind a second metal ion at a regulatory site, or after substrate binding.</text>
</comment>
<dbReference type="SUPFAM" id="SSF53098">
    <property type="entry name" value="Ribonuclease H-like"/>
    <property type="match status" value="1"/>
</dbReference>
<dbReference type="GO" id="GO:0003676">
    <property type="term" value="F:nucleic acid binding"/>
    <property type="evidence" value="ECO:0007669"/>
    <property type="project" value="InterPro"/>
</dbReference>
<comment type="function">
    <text evidence="10">Endonuclease that specifically degrades the RNA of RNA-DNA hybrids.</text>
</comment>
<dbReference type="EC" id="3.1.26.4" evidence="4 10"/>
<comment type="catalytic activity">
    <reaction evidence="1 10">
        <text>Endonucleolytic cleavage to 5'-phosphomonoester.</text>
        <dbReference type="EC" id="3.1.26.4"/>
    </reaction>
</comment>
<dbReference type="PANTHER" id="PTHR10642:SF26">
    <property type="entry name" value="RIBONUCLEASE H1"/>
    <property type="match status" value="1"/>
</dbReference>
<sequence>MNHAEIEVYTDGGCLGNPGPGGWAFVLRADNGKFEKEASGFEAATTNNRMELRAVIEALEVCKQYKPKHIVINTDSQYVKNGITSWIKKWKINGWRTASKSPVKNKEYWVALDALNEQLPIQWNWVKGHAGVADNERCDQLVRQAMENGA</sequence>
<dbReference type="InterPro" id="IPR012337">
    <property type="entry name" value="RNaseH-like_sf"/>
</dbReference>
<keyword evidence="9 10" id="KW-0460">Magnesium</keyword>
<dbReference type="NCBIfam" id="NF001236">
    <property type="entry name" value="PRK00203.1"/>
    <property type="match status" value="1"/>
</dbReference>
<keyword evidence="7 10" id="KW-0255">Endonuclease</keyword>
<keyword evidence="8 10" id="KW-0378">Hydrolase</keyword>
<evidence type="ECO:0000256" key="9">
    <source>
        <dbReference type="ARBA" id="ARBA00022842"/>
    </source>
</evidence>
<feature type="binding site" evidence="10">
    <location>
        <position position="11"/>
    </location>
    <ligand>
        <name>Mg(2+)</name>
        <dbReference type="ChEBI" id="CHEBI:18420"/>
        <label>1</label>
    </ligand>
</feature>
<evidence type="ECO:0000256" key="8">
    <source>
        <dbReference type="ARBA" id="ARBA00022801"/>
    </source>
</evidence>
<feature type="binding site" evidence="10">
    <location>
        <position position="139"/>
    </location>
    <ligand>
        <name>Mg(2+)</name>
        <dbReference type="ChEBI" id="CHEBI:18420"/>
        <label>2</label>
    </ligand>
</feature>
<gene>
    <name evidence="10" type="primary">rnhA</name>
    <name evidence="12" type="ORF">DYP60_08360</name>
</gene>
<comment type="subcellular location">
    <subcellularLocation>
        <location evidence="10">Cytoplasm</location>
    </subcellularLocation>
</comment>
<comment type="caution">
    <text evidence="12">The sequence shown here is derived from an EMBL/GenBank/DDBJ whole genome shotgun (WGS) entry which is preliminary data.</text>
</comment>
<feature type="binding site" evidence="10">
    <location>
        <position position="75"/>
    </location>
    <ligand>
        <name>Mg(2+)</name>
        <dbReference type="ChEBI" id="CHEBI:18420"/>
        <label>1</label>
    </ligand>
</feature>
<evidence type="ECO:0000256" key="4">
    <source>
        <dbReference type="ARBA" id="ARBA00012180"/>
    </source>
</evidence>
<comment type="similarity">
    <text evidence="2 10">Belongs to the RNase H family.</text>
</comment>
<keyword evidence="5 10" id="KW-0540">Nuclease</keyword>
<dbReference type="InterPro" id="IPR050092">
    <property type="entry name" value="RNase_H"/>
</dbReference>
<dbReference type="GO" id="GO:0043137">
    <property type="term" value="P:DNA replication, removal of RNA primer"/>
    <property type="evidence" value="ECO:0007669"/>
    <property type="project" value="TreeGrafter"/>
</dbReference>
<dbReference type="PANTHER" id="PTHR10642">
    <property type="entry name" value="RIBONUCLEASE H1"/>
    <property type="match status" value="1"/>
</dbReference>
<evidence type="ECO:0000259" key="11">
    <source>
        <dbReference type="PROSITE" id="PS50879"/>
    </source>
</evidence>
<accession>A0A372MH68</accession>
<reference evidence="12 13" key="2">
    <citation type="submission" date="2018-09" db="EMBL/GenBank/DDBJ databases">
        <title>Genome of Sphaerochaeta halotolerans strain 4-11.</title>
        <authorList>
            <person name="Nazina T.N."/>
            <person name="Sokolova D.S."/>
        </authorList>
    </citation>
    <scope>NUCLEOTIDE SEQUENCE [LARGE SCALE GENOMIC DNA]</scope>
    <source>
        <strain evidence="12 13">4-11</strain>
    </source>
</reference>
<evidence type="ECO:0000256" key="7">
    <source>
        <dbReference type="ARBA" id="ARBA00022759"/>
    </source>
</evidence>
<evidence type="ECO:0000256" key="5">
    <source>
        <dbReference type="ARBA" id="ARBA00022722"/>
    </source>
</evidence>
<comment type="subunit">
    <text evidence="3 10">Monomer.</text>
</comment>
<dbReference type="InterPro" id="IPR036397">
    <property type="entry name" value="RNaseH_sf"/>
</dbReference>
<dbReference type="Gene3D" id="3.30.420.10">
    <property type="entry name" value="Ribonuclease H-like superfamily/Ribonuclease H"/>
    <property type="match status" value="1"/>
</dbReference>
<reference evidence="13" key="1">
    <citation type="submission" date="2018-08" db="EMBL/GenBank/DDBJ databases">
        <authorList>
            <person name="Grouzdev D.S."/>
            <person name="Krutkina M.S."/>
        </authorList>
    </citation>
    <scope>NUCLEOTIDE SEQUENCE [LARGE SCALE GENOMIC DNA]</scope>
    <source>
        <strain evidence="13">4-11</strain>
    </source>
</reference>
<dbReference type="CDD" id="cd09278">
    <property type="entry name" value="RNase_HI_prokaryote_like"/>
    <property type="match status" value="1"/>
</dbReference>
<evidence type="ECO:0000256" key="1">
    <source>
        <dbReference type="ARBA" id="ARBA00000077"/>
    </source>
</evidence>
<organism evidence="12 13">
    <name type="scientific">Sphaerochaeta halotolerans</name>
    <dbReference type="NCBI Taxonomy" id="2293840"/>
    <lineage>
        <taxon>Bacteria</taxon>
        <taxon>Pseudomonadati</taxon>
        <taxon>Spirochaetota</taxon>
        <taxon>Spirochaetia</taxon>
        <taxon>Spirochaetales</taxon>
        <taxon>Sphaerochaetaceae</taxon>
        <taxon>Sphaerochaeta</taxon>
    </lineage>
</organism>
<evidence type="ECO:0000256" key="10">
    <source>
        <dbReference type="HAMAP-Rule" id="MF_00042"/>
    </source>
</evidence>
<feature type="binding site" evidence="10">
    <location>
        <position position="51"/>
    </location>
    <ligand>
        <name>Mg(2+)</name>
        <dbReference type="ChEBI" id="CHEBI:18420"/>
        <label>1</label>
    </ligand>
</feature>